<dbReference type="OrthoDB" id="432970at2759"/>
<organism evidence="6 7">
    <name type="scientific">Bimuria novae-zelandiae CBS 107.79</name>
    <dbReference type="NCBI Taxonomy" id="1447943"/>
    <lineage>
        <taxon>Eukaryota</taxon>
        <taxon>Fungi</taxon>
        <taxon>Dikarya</taxon>
        <taxon>Ascomycota</taxon>
        <taxon>Pezizomycotina</taxon>
        <taxon>Dothideomycetes</taxon>
        <taxon>Pleosporomycetidae</taxon>
        <taxon>Pleosporales</taxon>
        <taxon>Massarineae</taxon>
        <taxon>Didymosphaeriaceae</taxon>
        <taxon>Bimuria</taxon>
    </lineage>
</organism>
<dbReference type="PANTHER" id="PTHR10237:SF14">
    <property type="entry name" value="MYND-TYPE DOMAIN-CONTAINING PROTEIN"/>
    <property type="match status" value="1"/>
</dbReference>
<evidence type="ECO:0000256" key="2">
    <source>
        <dbReference type="ARBA" id="ARBA00022771"/>
    </source>
</evidence>
<protein>
    <recommendedName>
        <fullName evidence="5">MYND-type domain-containing protein</fullName>
    </recommendedName>
</protein>
<dbReference type="GO" id="GO:0008270">
    <property type="term" value="F:zinc ion binding"/>
    <property type="evidence" value="ECO:0007669"/>
    <property type="project" value="UniProtKB-KW"/>
</dbReference>
<name>A0A6A5V446_9PLEO</name>
<dbReference type="AlphaFoldDB" id="A0A6A5V446"/>
<dbReference type="InterPro" id="IPR024119">
    <property type="entry name" value="TF_DEAF-1"/>
</dbReference>
<evidence type="ECO:0000256" key="4">
    <source>
        <dbReference type="PROSITE-ProRule" id="PRU00134"/>
    </source>
</evidence>
<sequence>MADNTCATCNKAPNLKRCAKCLKTLYCSRDCQKADWKTHKKVCAQQAGSSTPGPKIEHANTYKNPRSKCLEKHIPDPFTRIDKGAYLHDRPEQDVYTLLIDALRMREADMYKMQGRNAPNSVYSGAGSSISSFTDFLTRVEQKRGYLPTWWNADKRKECLALGEANEGWSSLRKKVVKDDVVKHYGDERMPMQLRMFAEEALGEPAPGTPAGAGKSMRSMMTMMESGGAGDGLQYSMMNVAR</sequence>
<feature type="domain" description="MYND-type" evidence="5">
    <location>
        <begin position="6"/>
        <end position="43"/>
    </location>
</feature>
<dbReference type="InterPro" id="IPR002893">
    <property type="entry name" value="Znf_MYND"/>
</dbReference>
<dbReference type="GO" id="GO:0000981">
    <property type="term" value="F:DNA-binding transcription factor activity, RNA polymerase II-specific"/>
    <property type="evidence" value="ECO:0007669"/>
    <property type="project" value="TreeGrafter"/>
</dbReference>
<reference evidence="6" key="1">
    <citation type="journal article" date="2020" name="Stud. Mycol.">
        <title>101 Dothideomycetes genomes: a test case for predicting lifestyles and emergence of pathogens.</title>
        <authorList>
            <person name="Haridas S."/>
            <person name="Albert R."/>
            <person name="Binder M."/>
            <person name="Bloem J."/>
            <person name="Labutti K."/>
            <person name="Salamov A."/>
            <person name="Andreopoulos B."/>
            <person name="Baker S."/>
            <person name="Barry K."/>
            <person name="Bills G."/>
            <person name="Bluhm B."/>
            <person name="Cannon C."/>
            <person name="Castanera R."/>
            <person name="Culley D."/>
            <person name="Daum C."/>
            <person name="Ezra D."/>
            <person name="Gonzalez J."/>
            <person name="Henrissat B."/>
            <person name="Kuo A."/>
            <person name="Liang C."/>
            <person name="Lipzen A."/>
            <person name="Lutzoni F."/>
            <person name="Magnuson J."/>
            <person name="Mondo S."/>
            <person name="Nolan M."/>
            <person name="Ohm R."/>
            <person name="Pangilinan J."/>
            <person name="Park H.-J."/>
            <person name="Ramirez L."/>
            <person name="Alfaro M."/>
            <person name="Sun H."/>
            <person name="Tritt A."/>
            <person name="Yoshinaga Y."/>
            <person name="Zwiers L.-H."/>
            <person name="Turgeon B."/>
            <person name="Goodwin S."/>
            <person name="Spatafora J."/>
            <person name="Crous P."/>
            <person name="Grigoriev I."/>
        </authorList>
    </citation>
    <scope>NUCLEOTIDE SEQUENCE</scope>
    <source>
        <strain evidence="6">CBS 107.79</strain>
    </source>
</reference>
<keyword evidence="2 4" id="KW-0863">Zinc-finger</keyword>
<dbReference type="SUPFAM" id="SSF144232">
    <property type="entry name" value="HIT/MYND zinc finger-like"/>
    <property type="match status" value="1"/>
</dbReference>
<dbReference type="GO" id="GO:0005634">
    <property type="term" value="C:nucleus"/>
    <property type="evidence" value="ECO:0007669"/>
    <property type="project" value="TreeGrafter"/>
</dbReference>
<keyword evidence="1" id="KW-0479">Metal-binding</keyword>
<evidence type="ECO:0000256" key="3">
    <source>
        <dbReference type="ARBA" id="ARBA00022833"/>
    </source>
</evidence>
<dbReference type="Gene3D" id="6.10.140.2220">
    <property type="match status" value="1"/>
</dbReference>
<dbReference type="EMBL" id="ML976692">
    <property type="protein sequence ID" value="KAF1971628.1"/>
    <property type="molecule type" value="Genomic_DNA"/>
</dbReference>
<gene>
    <name evidence="6" type="ORF">BU23DRAFT_590544</name>
</gene>
<evidence type="ECO:0000256" key="1">
    <source>
        <dbReference type="ARBA" id="ARBA00022723"/>
    </source>
</evidence>
<dbReference type="PANTHER" id="PTHR10237">
    <property type="entry name" value="DEFORMED EPIDERMAL AUTOREGULATORY FACTOR 1 HOMOLOG SUPPRESSIN"/>
    <property type="match status" value="1"/>
</dbReference>
<dbReference type="PROSITE" id="PS01360">
    <property type="entry name" value="ZF_MYND_1"/>
    <property type="match status" value="1"/>
</dbReference>
<dbReference type="Pfam" id="PF01753">
    <property type="entry name" value="zf-MYND"/>
    <property type="match status" value="1"/>
</dbReference>
<keyword evidence="3" id="KW-0862">Zinc</keyword>
<keyword evidence="7" id="KW-1185">Reference proteome</keyword>
<accession>A0A6A5V446</accession>
<dbReference type="Proteomes" id="UP000800036">
    <property type="component" value="Unassembled WGS sequence"/>
</dbReference>
<proteinExistence type="predicted"/>
<evidence type="ECO:0000259" key="5">
    <source>
        <dbReference type="PROSITE" id="PS50865"/>
    </source>
</evidence>
<evidence type="ECO:0000313" key="7">
    <source>
        <dbReference type="Proteomes" id="UP000800036"/>
    </source>
</evidence>
<evidence type="ECO:0000313" key="6">
    <source>
        <dbReference type="EMBL" id="KAF1971628.1"/>
    </source>
</evidence>
<dbReference type="PROSITE" id="PS50865">
    <property type="entry name" value="ZF_MYND_2"/>
    <property type="match status" value="1"/>
</dbReference>